<keyword evidence="6" id="KW-0511">Multifunctional enzyme</keyword>
<keyword evidence="4" id="KW-0547">Nucleotide-binding</keyword>
<dbReference type="SUPFAM" id="SSF52374">
    <property type="entry name" value="Nucleotidylyl transferase"/>
    <property type="match status" value="1"/>
</dbReference>
<dbReference type="InterPro" id="IPR011611">
    <property type="entry name" value="PfkB_dom"/>
</dbReference>
<evidence type="ECO:0000256" key="4">
    <source>
        <dbReference type="ARBA" id="ARBA00022741"/>
    </source>
</evidence>
<keyword evidence="12" id="KW-1185">Reference proteome</keyword>
<dbReference type="EMBL" id="JAUHJQ010000014">
    <property type="protein sequence ID" value="MDN4175464.1"/>
    <property type="molecule type" value="Genomic_DNA"/>
</dbReference>
<keyword evidence="3 11" id="KW-0548">Nucleotidyltransferase</keyword>
<gene>
    <name evidence="11" type="primary">rfaE2</name>
    <name evidence="11" type="ORF">QWY28_21050</name>
</gene>
<organism evidence="11 12">
    <name type="scientific">Nocardioides oceani</name>
    <dbReference type="NCBI Taxonomy" id="3058369"/>
    <lineage>
        <taxon>Bacteria</taxon>
        <taxon>Bacillati</taxon>
        <taxon>Actinomycetota</taxon>
        <taxon>Actinomycetes</taxon>
        <taxon>Propionibacteriales</taxon>
        <taxon>Nocardioidaceae</taxon>
        <taxon>Nocardioides</taxon>
    </lineage>
</organism>
<proteinExistence type="predicted"/>
<evidence type="ECO:0000256" key="5">
    <source>
        <dbReference type="ARBA" id="ARBA00022840"/>
    </source>
</evidence>
<evidence type="ECO:0000313" key="12">
    <source>
        <dbReference type="Proteomes" id="UP001168620"/>
    </source>
</evidence>
<dbReference type="NCBIfam" id="TIGR02199">
    <property type="entry name" value="rfaE_dom_II"/>
    <property type="match status" value="1"/>
</dbReference>
<evidence type="ECO:0000259" key="9">
    <source>
        <dbReference type="Pfam" id="PF00294"/>
    </source>
</evidence>
<evidence type="ECO:0000313" key="11">
    <source>
        <dbReference type="EMBL" id="MDN4175464.1"/>
    </source>
</evidence>
<dbReference type="RefSeq" id="WP_300954771.1">
    <property type="nucleotide sequence ID" value="NZ_JAUHJQ010000014.1"/>
</dbReference>
<dbReference type="InterPro" id="IPR014729">
    <property type="entry name" value="Rossmann-like_a/b/a_fold"/>
</dbReference>
<name>A0ABT8FLQ0_9ACTN</name>
<dbReference type="InterPro" id="IPR011914">
    <property type="entry name" value="RfaE_dom_II"/>
</dbReference>
<evidence type="ECO:0000256" key="6">
    <source>
        <dbReference type="ARBA" id="ARBA00023268"/>
    </source>
</evidence>
<dbReference type="PANTHER" id="PTHR43793">
    <property type="entry name" value="FAD SYNTHASE"/>
    <property type="match status" value="1"/>
</dbReference>
<protein>
    <recommendedName>
        <fullName evidence="1">D-glycero-beta-D-manno-heptose 1-phosphate adenylyltransferase</fullName>
        <ecNumber evidence="1">2.7.7.70</ecNumber>
    </recommendedName>
</protein>
<feature type="domain" description="Cytidyltransferase-like" evidence="10">
    <location>
        <begin position="331"/>
        <end position="421"/>
    </location>
</feature>
<keyword evidence="7" id="KW-0119">Carbohydrate metabolism</keyword>
<evidence type="ECO:0000256" key="8">
    <source>
        <dbReference type="ARBA" id="ARBA00047428"/>
    </source>
</evidence>
<dbReference type="Proteomes" id="UP001168620">
    <property type="component" value="Unassembled WGS sequence"/>
</dbReference>
<dbReference type="Gene3D" id="3.40.1190.20">
    <property type="match status" value="1"/>
</dbReference>
<dbReference type="InterPro" id="IPR050385">
    <property type="entry name" value="Archaeal_FAD_synthase"/>
</dbReference>
<dbReference type="InterPro" id="IPR029056">
    <property type="entry name" value="Ribokinase-like"/>
</dbReference>
<reference evidence="11" key="1">
    <citation type="submission" date="2023-06" db="EMBL/GenBank/DDBJ databases">
        <title>Draft genome sequence of Nocardioides sp. SOB77.</title>
        <authorList>
            <person name="Zhang G."/>
        </authorList>
    </citation>
    <scope>NUCLEOTIDE SEQUENCE</scope>
    <source>
        <strain evidence="11">SOB77</strain>
    </source>
</reference>
<keyword evidence="2" id="KW-0808">Transferase</keyword>
<dbReference type="Gene3D" id="3.40.50.620">
    <property type="entry name" value="HUPs"/>
    <property type="match status" value="1"/>
</dbReference>
<keyword evidence="5" id="KW-0067">ATP-binding</keyword>
<evidence type="ECO:0000256" key="7">
    <source>
        <dbReference type="ARBA" id="ARBA00023277"/>
    </source>
</evidence>
<evidence type="ECO:0000259" key="10">
    <source>
        <dbReference type="Pfam" id="PF01467"/>
    </source>
</evidence>
<dbReference type="EC" id="2.7.7.70" evidence="1"/>
<dbReference type="PANTHER" id="PTHR43793:SF2">
    <property type="entry name" value="BIFUNCTIONAL PROTEIN HLDE"/>
    <property type="match status" value="1"/>
</dbReference>
<evidence type="ECO:0000256" key="2">
    <source>
        <dbReference type="ARBA" id="ARBA00022679"/>
    </source>
</evidence>
<evidence type="ECO:0000256" key="1">
    <source>
        <dbReference type="ARBA" id="ARBA00012519"/>
    </source>
</evidence>
<evidence type="ECO:0000256" key="3">
    <source>
        <dbReference type="ARBA" id="ARBA00022695"/>
    </source>
</evidence>
<accession>A0ABT8FLQ0</accession>
<dbReference type="NCBIfam" id="TIGR00125">
    <property type="entry name" value="cyt_tran_rel"/>
    <property type="match status" value="1"/>
</dbReference>
<comment type="caution">
    <text evidence="11">The sequence shown here is derived from an EMBL/GenBank/DDBJ whole genome shotgun (WGS) entry which is preliminary data.</text>
</comment>
<feature type="domain" description="Carbohydrate kinase PfkB" evidence="9">
    <location>
        <begin position="7"/>
        <end position="295"/>
    </location>
</feature>
<sequence length="465" mass="46424">MSRGPLVVVGDALLDVDLEGRAGRLCPDAPVPVLDDLVEHPRPGGAGLAAALAARDGHEVVLVSAVADDADGERLVALLDSYAVRLVRVPHAGSTSVKKRVRSAGQSLLRLDTGTAGAVGPAPEAALAAIASAGAVLVADYGRGLTAEPAVREALAAAAGRVPVVWDPHPRGAAPVPGVRLVTPNRDEAAHFAGDVGAGARTPLGEVSARAAALVERWSAAAVAVTLGERGALLSHGESSPSVLPAPRVGATDPCGAGDRFASAAAGALATGALTTEAVQAAVLAAAHFVAGGGAAGFGRSGPGAADRGSAAAGLDRVELVRAAGGTVVATGGCFDLLHAGHVATLEAARALGDCLVVCLNSDASVRRLKGASRPLVPQDDRARVLAALEPVDAVVVFDEDTPTEALRRVRPDVWAKGGDYAGVELPEAALLREWGGQSVVLPYLQGRSTTSLVATAAQRAGAGR</sequence>
<dbReference type="SUPFAM" id="SSF53613">
    <property type="entry name" value="Ribokinase-like"/>
    <property type="match status" value="1"/>
</dbReference>
<comment type="catalytic activity">
    <reaction evidence="8">
        <text>D-glycero-beta-D-manno-heptose 1-phosphate + ATP + H(+) = ADP-D-glycero-beta-D-manno-heptose + diphosphate</text>
        <dbReference type="Rhea" id="RHEA:27465"/>
        <dbReference type="ChEBI" id="CHEBI:15378"/>
        <dbReference type="ChEBI" id="CHEBI:30616"/>
        <dbReference type="ChEBI" id="CHEBI:33019"/>
        <dbReference type="ChEBI" id="CHEBI:59967"/>
        <dbReference type="ChEBI" id="CHEBI:61593"/>
        <dbReference type="EC" id="2.7.7.70"/>
    </reaction>
</comment>
<dbReference type="GO" id="GO:0016779">
    <property type="term" value="F:nucleotidyltransferase activity"/>
    <property type="evidence" value="ECO:0007669"/>
    <property type="project" value="UniProtKB-KW"/>
</dbReference>
<dbReference type="InterPro" id="IPR004821">
    <property type="entry name" value="Cyt_trans-like"/>
</dbReference>
<dbReference type="Pfam" id="PF01467">
    <property type="entry name" value="CTP_transf_like"/>
    <property type="match status" value="1"/>
</dbReference>
<dbReference type="Pfam" id="PF00294">
    <property type="entry name" value="PfkB"/>
    <property type="match status" value="1"/>
</dbReference>